<dbReference type="Proteomes" id="UP000187464">
    <property type="component" value="Chromosome I"/>
</dbReference>
<evidence type="ECO:0000256" key="1">
    <source>
        <dbReference type="ARBA" id="ARBA00008007"/>
    </source>
</evidence>
<comment type="similarity">
    <text evidence="1">Belongs to the ComF/GntX family.</text>
</comment>
<gene>
    <name evidence="3" type="ORF">PSM36_3359</name>
</gene>
<dbReference type="SUPFAM" id="SSF53271">
    <property type="entry name" value="PRTase-like"/>
    <property type="match status" value="1"/>
</dbReference>
<reference evidence="3 4" key="1">
    <citation type="submission" date="2016-08" db="EMBL/GenBank/DDBJ databases">
        <authorList>
            <person name="Seilhamer J.J."/>
        </authorList>
    </citation>
    <scope>NUCLEOTIDE SEQUENCE [LARGE SCALE GENOMIC DNA]</scope>
    <source>
        <strain evidence="3">M3/6</strain>
    </source>
</reference>
<evidence type="ECO:0000259" key="2">
    <source>
        <dbReference type="Pfam" id="PF00156"/>
    </source>
</evidence>
<dbReference type="InterPro" id="IPR029057">
    <property type="entry name" value="PRTase-like"/>
</dbReference>
<dbReference type="STRING" id="1642647.PSM36_3359"/>
<evidence type="ECO:0000313" key="3">
    <source>
        <dbReference type="EMBL" id="SCD22144.1"/>
    </source>
</evidence>
<accession>A0A1R3TET3</accession>
<evidence type="ECO:0000313" key="4">
    <source>
        <dbReference type="Proteomes" id="UP000187464"/>
    </source>
</evidence>
<name>A0A1R3TET3_9BACT</name>
<dbReference type="PANTHER" id="PTHR47505">
    <property type="entry name" value="DNA UTILIZATION PROTEIN YHGH"/>
    <property type="match status" value="1"/>
</dbReference>
<dbReference type="EMBL" id="LT605205">
    <property type="protein sequence ID" value="SCD22144.1"/>
    <property type="molecule type" value="Genomic_DNA"/>
</dbReference>
<keyword evidence="3" id="KW-0328">Glycosyltransferase</keyword>
<organism evidence="3 4">
    <name type="scientific">Proteiniphilum saccharofermentans</name>
    <dbReference type="NCBI Taxonomy" id="1642647"/>
    <lineage>
        <taxon>Bacteria</taxon>
        <taxon>Pseudomonadati</taxon>
        <taxon>Bacteroidota</taxon>
        <taxon>Bacteroidia</taxon>
        <taxon>Bacteroidales</taxon>
        <taxon>Dysgonomonadaceae</taxon>
        <taxon>Proteiniphilum</taxon>
    </lineage>
</organism>
<protein>
    <submittedName>
        <fullName evidence="3">Putative amidophosphoribosyltransferases</fullName>
    </submittedName>
</protein>
<dbReference type="InterPro" id="IPR051910">
    <property type="entry name" value="ComF/GntX_DNA_util-trans"/>
</dbReference>
<dbReference type="GO" id="GO:0016757">
    <property type="term" value="F:glycosyltransferase activity"/>
    <property type="evidence" value="ECO:0007669"/>
    <property type="project" value="UniProtKB-KW"/>
</dbReference>
<dbReference type="AlphaFoldDB" id="A0A1R3TET3"/>
<dbReference type="Pfam" id="PF00156">
    <property type="entry name" value="Pribosyltran"/>
    <property type="match status" value="1"/>
</dbReference>
<dbReference type="RefSeq" id="WP_076931835.1">
    <property type="nucleotide sequence ID" value="NZ_LT605205.1"/>
</dbReference>
<feature type="domain" description="Phosphoribosyltransferase" evidence="2">
    <location>
        <begin position="130"/>
        <end position="227"/>
    </location>
</feature>
<sequence length="231" mass="25959">MKQNKLLHELIHLFYPNVCVVCGNELLPGEKGACLQCLYKLPKTHNFTEPDNDAEKLMAGRIPFERIASYCVYTKEGTLPPLIHHLKYRHKQEIGLLLGRMFGKDLIGSEFLNSVDLIVPVPLHPKREKRRGYNQAGIIAKGLSEATGLPVSTNNLIRIVYNPTQTKRTKTQRWENVKDIFKVADPLLFERKHLLLVDDVITTGSTLEACGAALQACKDVKISIATLGEVF</sequence>
<keyword evidence="3" id="KW-0808">Transferase</keyword>
<proteinExistence type="inferred from homology"/>
<dbReference type="InterPro" id="IPR000836">
    <property type="entry name" value="PRTase_dom"/>
</dbReference>
<dbReference type="CDD" id="cd06223">
    <property type="entry name" value="PRTases_typeI"/>
    <property type="match status" value="1"/>
</dbReference>
<dbReference type="Gene3D" id="3.40.50.2020">
    <property type="match status" value="1"/>
</dbReference>
<dbReference type="KEGG" id="psac:PSM36_3359"/>
<dbReference type="PANTHER" id="PTHR47505:SF1">
    <property type="entry name" value="DNA UTILIZATION PROTEIN YHGH"/>
    <property type="match status" value="1"/>
</dbReference>
<keyword evidence="4" id="KW-1185">Reference proteome</keyword>